<dbReference type="Proteomes" id="UP001066276">
    <property type="component" value="Chromosome 11"/>
</dbReference>
<evidence type="ECO:0000313" key="3">
    <source>
        <dbReference type="Proteomes" id="UP001066276"/>
    </source>
</evidence>
<evidence type="ECO:0000256" key="1">
    <source>
        <dbReference type="SAM" id="MobiDB-lite"/>
    </source>
</evidence>
<feature type="compositionally biased region" description="Low complexity" evidence="1">
    <location>
        <begin position="1"/>
        <end position="11"/>
    </location>
</feature>
<evidence type="ECO:0000313" key="2">
    <source>
        <dbReference type="EMBL" id="KAJ1092832.1"/>
    </source>
</evidence>
<sequence>MGGSSPSQGSRPGKRLAGPATTAESRAGSAWRHNRERQQSRCIPAEPGLAERPGRERKAPRGASAPATAGPISPSEERELPDAASHGRSGAPAVGALLGVP</sequence>
<keyword evidence="3" id="KW-1185">Reference proteome</keyword>
<reference evidence="2" key="1">
    <citation type="journal article" date="2022" name="bioRxiv">
        <title>Sequencing and chromosome-scale assembly of the giantPleurodeles waltlgenome.</title>
        <authorList>
            <person name="Brown T."/>
            <person name="Elewa A."/>
            <person name="Iarovenko S."/>
            <person name="Subramanian E."/>
            <person name="Araus A.J."/>
            <person name="Petzold A."/>
            <person name="Susuki M."/>
            <person name="Suzuki K.-i.T."/>
            <person name="Hayashi T."/>
            <person name="Toyoda A."/>
            <person name="Oliveira C."/>
            <person name="Osipova E."/>
            <person name="Leigh N.D."/>
            <person name="Simon A."/>
            <person name="Yun M.H."/>
        </authorList>
    </citation>
    <scope>NUCLEOTIDE SEQUENCE</scope>
    <source>
        <strain evidence="2">20211129_DDA</strain>
        <tissue evidence="2">Liver</tissue>
    </source>
</reference>
<feature type="region of interest" description="Disordered" evidence="1">
    <location>
        <begin position="1"/>
        <end position="101"/>
    </location>
</feature>
<dbReference type="EMBL" id="JANPWB010000015">
    <property type="protein sequence ID" value="KAJ1092832.1"/>
    <property type="molecule type" value="Genomic_DNA"/>
</dbReference>
<accession>A0AAV7LMQ5</accession>
<protein>
    <submittedName>
        <fullName evidence="2">Uncharacterized protein</fullName>
    </submittedName>
</protein>
<organism evidence="2 3">
    <name type="scientific">Pleurodeles waltl</name>
    <name type="common">Iberian ribbed newt</name>
    <dbReference type="NCBI Taxonomy" id="8319"/>
    <lineage>
        <taxon>Eukaryota</taxon>
        <taxon>Metazoa</taxon>
        <taxon>Chordata</taxon>
        <taxon>Craniata</taxon>
        <taxon>Vertebrata</taxon>
        <taxon>Euteleostomi</taxon>
        <taxon>Amphibia</taxon>
        <taxon>Batrachia</taxon>
        <taxon>Caudata</taxon>
        <taxon>Salamandroidea</taxon>
        <taxon>Salamandridae</taxon>
        <taxon>Pleurodelinae</taxon>
        <taxon>Pleurodeles</taxon>
    </lineage>
</organism>
<proteinExistence type="predicted"/>
<gene>
    <name evidence="2" type="ORF">NDU88_005942</name>
</gene>
<name>A0AAV7LMQ5_PLEWA</name>
<comment type="caution">
    <text evidence="2">The sequence shown here is derived from an EMBL/GenBank/DDBJ whole genome shotgun (WGS) entry which is preliminary data.</text>
</comment>
<dbReference type="AlphaFoldDB" id="A0AAV7LMQ5"/>